<dbReference type="Pfam" id="PF00436">
    <property type="entry name" value="SSB"/>
    <property type="match status" value="1"/>
</dbReference>
<evidence type="ECO:0000256" key="1">
    <source>
        <dbReference type="ARBA" id="ARBA00023125"/>
    </source>
</evidence>
<reference evidence="5 6" key="1">
    <citation type="submission" date="2017-09" db="EMBL/GenBank/DDBJ databases">
        <title>Depth-based differentiation of microbial function through sediment-hosted aquifers and enrichment of novel symbionts in the deep terrestrial subsurface.</title>
        <authorList>
            <person name="Probst A.J."/>
            <person name="Ladd B."/>
            <person name="Jarett J.K."/>
            <person name="Geller-Mcgrath D.E."/>
            <person name="Sieber C.M."/>
            <person name="Emerson J.B."/>
            <person name="Anantharaman K."/>
            <person name="Thomas B.C."/>
            <person name="Malmstrom R."/>
            <person name="Stieglmeier M."/>
            <person name="Klingl A."/>
            <person name="Woyke T."/>
            <person name="Ryan C.M."/>
            <person name="Banfield J.F."/>
        </authorList>
    </citation>
    <scope>NUCLEOTIDE SEQUENCE [LARGE SCALE GENOMIC DNA]</scope>
    <source>
        <strain evidence="5">CG23_combo_of_CG06-09_8_20_14_all_37_13</strain>
    </source>
</reference>
<gene>
    <name evidence="5" type="ORF">COX44_01820</name>
</gene>
<dbReference type="GO" id="GO:0009295">
    <property type="term" value="C:nucleoid"/>
    <property type="evidence" value="ECO:0007669"/>
    <property type="project" value="TreeGrafter"/>
</dbReference>
<dbReference type="NCBIfam" id="TIGR00621">
    <property type="entry name" value="ssb"/>
    <property type="match status" value="1"/>
</dbReference>
<dbReference type="AlphaFoldDB" id="A0A2G9YCV0"/>
<comment type="caution">
    <text evidence="5">The sequence shown here is derived from an EMBL/GenBank/DDBJ whole genome shotgun (WGS) entry which is preliminary data.</text>
</comment>
<accession>A0A2G9YCV0</accession>
<comment type="subunit">
    <text evidence="2">Homotetramer.</text>
</comment>
<evidence type="ECO:0000256" key="2">
    <source>
        <dbReference type="HAMAP-Rule" id="MF_00984"/>
    </source>
</evidence>
<dbReference type="EMBL" id="PCRH01000041">
    <property type="protein sequence ID" value="PIP17079.1"/>
    <property type="molecule type" value="Genomic_DNA"/>
</dbReference>
<name>A0A2G9YCV0_9BACT</name>
<dbReference type="InterPro" id="IPR000424">
    <property type="entry name" value="Primosome_PriB/ssb"/>
</dbReference>
<proteinExistence type="inferred from homology"/>
<dbReference type="PANTHER" id="PTHR10302">
    <property type="entry name" value="SINGLE-STRANDED DNA-BINDING PROTEIN"/>
    <property type="match status" value="1"/>
</dbReference>
<dbReference type="GO" id="GO:0003697">
    <property type="term" value="F:single-stranded DNA binding"/>
    <property type="evidence" value="ECO:0007669"/>
    <property type="project" value="UniProtKB-UniRule"/>
</dbReference>
<dbReference type="PANTHER" id="PTHR10302:SF27">
    <property type="entry name" value="SINGLE-STRANDED DNA-BINDING PROTEIN"/>
    <property type="match status" value="1"/>
</dbReference>
<keyword evidence="1 2" id="KW-0238">DNA-binding</keyword>
<evidence type="ECO:0000313" key="5">
    <source>
        <dbReference type="EMBL" id="PIP17079.1"/>
    </source>
</evidence>
<dbReference type="PROSITE" id="PS50935">
    <property type="entry name" value="SSB"/>
    <property type="match status" value="1"/>
</dbReference>
<protein>
    <recommendedName>
        <fullName evidence="2 3">Single-stranded DNA-binding protein</fullName>
        <shortName evidence="2">SSB</shortName>
    </recommendedName>
</protein>
<dbReference type="InterPro" id="IPR011344">
    <property type="entry name" value="ssDNA-bd"/>
</dbReference>
<evidence type="ECO:0000256" key="3">
    <source>
        <dbReference type="RuleBase" id="RU000524"/>
    </source>
</evidence>
<feature type="region of interest" description="Disordered" evidence="4">
    <location>
        <begin position="106"/>
        <end position="141"/>
    </location>
</feature>
<dbReference type="InterPro" id="IPR012340">
    <property type="entry name" value="NA-bd_OB-fold"/>
</dbReference>
<dbReference type="Proteomes" id="UP000231480">
    <property type="component" value="Unassembled WGS sequence"/>
</dbReference>
<evidence type="ECO:0000256" key="4">
    <source>
        <dbReference type="SAM" id="MobiDB-lite"/>
    </source>
</evidence>
<dbReference type="CDD" id="cd04496">
    <property type="entry name" value="SSB_OBF"/>
    <property type="match status" value="1"/>
</dbReference>
<comment type="caution">
    <text evidence="2">Lacks conserved residue(s) required for the propagation of feature annotation.</text>
</comment>
<evidence type="ECO:0000313" key="6">
    <source>
        <dbReference type="Proteomes" id="UP000231480"/>
    </source>
</evidence>
<dbReference type="Gene3D" id="2.40.50.140">
    <property type="entry name" value="Nucleic acid-binding proteins"/>
    <property type="match status" value="1"/>
</dbReference>
<organism evidence="5 6">
    <name type="scientific">Candidatus Portnoybacteria bacterium CG23_combo_of_CG06-09_8_20_14_all_37_13</name>
    <dbReference type="NCBI Taxonomy" id="1974819"/>
    <lineage>
        <taxon>Bacteria</taxon>
        <taxon>Candidatus Portnoyibacteriota</taxon>
    </lineage>
</organism>
<dbReference type="SUPFAM" id="SSF50249">
    <property type="entry name" value="Nucleic acid-binding proteins"/>
    <property type="match status" value="1"/>
</dbReference>
<dbReference type="GO" id="GO:0006260">
    <property type="term" value="P:DNA replication"/>
    <property type="evidence" value="ECO:0007669"/>
    <property type="project" value="InterPro"/>
</dbReference>
<sequence length="151" mass="16573">MNVNKAIICGNLTRDPEERTLPSGQSVSSFGIATNRVWTNAEGQKQEQVEFHNVVAFGKLAEICNQYLTKGRLVYIEGRLQTRTWESQDGTKRNRTEIVAETMQMGPRSAATEGSVGAGFKPAQEETEKKPASAKKATAGKGEIKVENIPF</sequence>
<dbReference type="HAMAP" id="MF_00984">
    <property type="entry name" value="SSB"/>
    <property type="match status" value="1"/>
</dbReference>